<reference evidence="1" key="1">
    <citation type="submission" date="2023-04" db="EMBL/GenBank/DDBJ databases">
        <title>A chromosome-level genome assembly of the parasitoid wasp Eretmocerus hayati.</title>
        <authorList>
            <person name="Zhong Y."/>
            <person name="Liu S."/>
            <person name="Liu Y."/>
        </authorList>
    </citation>
    <scope>NUCLEOTIDE SEQUENCE</scope>
    <source>
        <strain evidence="1">ZJU_SS_LIU_2023</strain>
    </source>
</reference>
<name>A0ACC2N2W6_9HYME</name>
<gene>
    <name evidence="1" type="ORF">QAD02_007172</name>
</gene>
<dbReference type="EMBL" id="CM056744">
    <property type="protein sequence ID" value="KAJ8665510.1"/>
    <property type="molecule type" value="Genomic_DNA"/>
</dbReference>
<keyword evidence="2" id="KW-1185">Reference proteome</keyword>
<accession>A0ACC2N2W6</accession>
<protein>
    <submittedName>
        <fullName evidence="1">Uncharacterized protein</fullName>
    </submittedName>
</protein>
<comment type="caution">
    <text evidence="1">The sequence shown here is derived from an EMBL/GenBank/DDBJ whole genome shotgun (WGS) entry which is preliminary data.</text>
</comment>
<dbReference type="Proteomes" id="UP001239111">
    <property type="component" value="Chromosome 4"/>
</dbReference>
<organism evidence="1 2">
    <name type="scientific">Eretmocerus hayati</name>
    <dbReference type="NCBI Taxonomy" id="131215"/>
    <lineage>
        <taxon>Eukaryota</taxon>
        <taxon>Metazoa</taxon>
        <taxon>Ecdysozoa</taxon>
        <taxon>Arthropoda</taxon>
        <taxon>Hexapoda</taxon>
        <taxon>Insecta</taxon>
        <taxon>Pterygota</taxon>
        <taxon>Neoptera</taxon>
        <taxon>Endopterygota</taxon>
        <taxon>Hymenoptera</taxon>
        <taxon>Apocrita</taxon>
        <taxon>Proctotrupomorpha</taxon>
        <taxon>Chalcidoidea</taxon>
        <taxon>Aphelinidae</taxon>
        <taxon>Aphelininae</taxon>
        <taxon>Eretmocerus</taxon>
    </lineage>
</organism>
<evidence type="ECO:0000313" key="1">
    <source>
        <dbReference type="EMBL" id="KAJ8665510.1"/>
    </source>
</evidence>
<proteinExistence type="predicted"/>
<evidence type="ECO:0000313" key="2">
    <source>
        <dbReference type="Proteomes" id="UP001239111"/>
    </source>
</evidence>
<sequence>MKISSNAVSGIVVTLFTSVKKPDRNIDLMVAIDYHSIEALTKTQFLVRYAPRKEISLSVDLVISRGNLLMMEGNMSLTIPSSRSMSVNASIVEHQFNAFHLNFFGVWFSGHNMSVKGVYLDESTIVTNNHSIQMKMISPSFNSDISLKGRVFVNMDTLSLGE</sequence>